<dbReference type="SUPFAM" id="SSF50891">
    <property type="entry name" value="Cyclophilin-like"/>
    <property type="match status" value="1"/>
</dbReference>
<comment type="caution">
    <text evidence="2">The sequence shown here is derived from an EMBL/GenBank/DDBJ whole genome shotgun (WGS) entry which is preliminary data.</text>
</comment>
<dbReference type="Pfam" id="PF18050">
    <property type="entry name" value="Cyclophil_like2"/>
    <property type="match status" value="1"/>
</dbReference>
<dbReference type="Proteomes" id="UP000029093">
    <property type="component" value="Unassembled WGS sequence"/>
</dbReference>
<dbReference type="InterPro" id="IPR029000">
    <property type="entry name" value="Cyclophilin-like_dom_sf"/>
</dbReference>
<dbReference type="EMBL" id="JGYQ01000007">
    <property type="protein sequence ID" value="KFI48409.1"/>
    <property type="molecule type" value="Genomic_DNA"/>
</dbReference>
<protein>
    <submittedName>
        <fullName evidence="2">Rhodanese domain-containing protein</fullName>
    </submittedName>
</protein>
<organism evidence="2 3">
    <name type="scientific">Bifidobacterium boum</name>
    <dbReference type="NCBI Taxonomy" id="78343"/>
    <lineage>
        <taxon>Bacteria</taxon>
        <taxon>Bacillati</taxon>
        <taxon>Actinomycetota</taxon>
        <taxon>Actinomycetes</taxon>
        <taxon>Bifidobacteriales</taxon>
        <taxon>Bifidobacteriaceae</taxon>
        <taxon>Bifidobacterium</taxon>
    </lineage>
</organism>
<dbReference type="InterPro" id="IPR041183">
    <property type="entry name" value="Cyclophilin-like"/>
</dbReference>
<feature type="domain" description="Cyclophilin-like" evidence="1">
    <location>
        <begin position="5"/>
        <end position="109"/>
    </location>
</feature>
<sequence>MRLLIGETEVPVTWENNASVEALKELSPVTIQMSMYGGFEQVGPIGQSIVRNDVQSETSYGDIVLYSGNQIVIFYGSNSWAYTRLGHVDLSQQEMREMLGSGDVAITLE</sequence>
<dbReference type="AlphaFoldDB" id="A0A086ZPF9"/>
<name>A0A086ZPF9_9BIFI</name>
<reference evidence="2 3" key="1">
    <citation type="submission" date="2014-03" db="EMBL/GenBank/DDBJ databases">
        <title>Genomics of Bifidobacteria.</title>
        <authorList>
            <person name="Ventura M."/>
            <person name="Milani C."/>
            <person name="Lugli G.A."/>
        </authorList>
    </citation>
    <scope>NUCLEOTIDE SEQUENCE [LARGE SCALE GENOMIC DNA]</scope>
    <source>
        <strain evidence="2 3">LMG 10736</strain>
    </source>
</reference>
<evidence type="ECO:0000259" key="1">
    <source>
        <dbReference type="Pfam" id="PF18050"/>
    </source>
</evidence>
<evidence type="ECO:0000313" key="2">
    <source>
        <dbReference type="EMBL" id="KFI48409.1"/>
    </source>
</evidence>
<proteinExistence type="predicted"/>
<accession>A0A086ZPF9</accession>
<gene>
    <name evidence="2" type="ORF">BBOU_0539</name>
</gene>
<keyword evidence="3" id="KW-1185">Reference proteome</keyword>
<dbReference type="Gene3D" id="2.40.100.20">
    <property type="match status" value="1"/>
</dbReference>
<evidence type="ECO:0000313" key="3">
    <source>
        <dbReference type="Proteomes" id="UP000029093"/>
    </source>
</evidence>